<dbReference type="GO" id="GO:0031119">
    <property type="term" value="P:tRNA pseudouridine synthesis"/>
    <property type="evidence" value="ECO:0007669"/>
    <property type="project" value="UniProtKB-UniRule"/>
</dbReference>
<dbReference type="InterPro" id="IPR020103">
    <property type="entry name" value="PsdUridine_synth_cat_dom_sf"/>
</dbReference>
<sequence>MVDLSMKLKENARNIMLVLAYDGGQYHGFQRQKNAISVQNILEQKLAVLFGHTIELAASGRTDAGVHAYGQVVNFFTIGTIPIDRVVKAINSLLPDDIVVQKAREMDMEFSARHSAKDKTYIYRVQQGELLDPFLRSYTWFVKKSLNIDLMNQALAMLVGEHDFSAFQAAGSAPMHPVRTIYRADCEKQNNEIIFTFWGNGFLYHMVRNIVGTIVNVGLEKTSIEKFREIFYSKDRKKAGATAPAQGLYLKEVNY</sequence>
<evidence type="ECO:0000313" key="10">
    <source>
        <dbReference type="Proteomes" id="UP001243623"/>
    </source>
</evidence>
<dbReference type="NCBIfam" id="TIGR00071">
    <property type="entry name" value="hisT_truA"/>
    <property type="match status" value="1"/>
</dbReference>
<comment type="similarity">
    <text evidence="1 4 7">Belongs to the tRNA pseudouridine synthase TruA family.</text>
</comment>
<dbReference type="InterPro" id="IPR001406">
    <property type="entry name" value="PsdUridine_synth_TruA"/>
</dbReference>
<dbReference type="Gene3D" id="3.30.70.660">
    <property type="entry name" value="Pseudouridine synthase I, catalytic domain, C-terminal subdomain"/>
    <property type="match status" value="1"/>
</dbReference>
<dbReference type="FunFam" id="3.30.70.580:FF:000001">
    <property type="entry name" value="tRNA pseudouridine synthase A"/>
    <property type="match status" value="1"/>
</dbReference>
<dbReference type="SUPFAM" id="SSF55120">
    <property type="entry name" value="Pseudouridine synthase"/>
    <property type="match status" value="1"/>
</dbReference>
<comment type="function">
    <text evidence="4">Formation of pseudouridine at positions 38, 39 and 40 in the anticodon stem and loop of transfer RNAs.</text>
</comment>
<evidence type="ECO:0000256" key="2">
    <source>
        <dbReference type="ARBA" id="ARBA00022694"/>
    </source>
</evidence>
<dbReference type="AlphaFoldDB" id="A0A9Y2AI23"/>
<evidence type="ECO:0000256" key="6">
    <source>
        <dbReference type="PIRSR" id="PIRSR001430-2"/>
    </source>
</evidence>
<keyword evidence="10" id="KW-1185">Reference proteome</keyword>
<keyword evidence="3 4" id="KW-0413">Isomerase</keyword>
<comment type="subunit">
    <text evidence="4">Homodimer.</text>
</comment>
<dbReference type="Proteomes" id="UP001243623">
    <property type="component" value="Chromosome"/>
</dbReference>
<evidence type="ECO:0000259" key="8">
    <source>
        <dbReference type="Pfam" id="PF01416"/>
    </source>
</evidence>
<evidence type="ECO:0000313" key="9">
    <source>
        <dbReference type="EMBL" id="WIW70063.1"/>
    </source>
</evidence>
<comment type="caution">
    <text evidence="4">Lacks conserved residue(s) required for the propagation of feature annotation.</text>
</comment>
<proteinExistence type="inferred from homology"/>
<dbReference type="Gene3D" id="3.30.70.580">
    <property type="entry name" value="Pseudouridine synthase I, catalytic domain, N-terminal subdomain"/>
    <property type="match status" value="1"/>
</dbReference>
<dbReference type="InterPro" id="IPR020094">
    <property type="entry name" value="TruA/RsuA/RluB/E/F_N"/>
</dbReference>
<dbReference type="RefSeq" id="WP_147670383.1">
    <property type="nucleotide sequence ID" value="NZ_CP120678.1"/>
</dbReference>
<dbReference type="PANTHER" id="PTHR11142">
    <property type="entry name" value="PSEUDOURIDYLATE SYNTHASE"/>
    <property type="match status" value="1"/>
</dbReference>
<dbReference type="PANTHER" id="PTHR11142:SF0">
    <property type="entry name" value="TRNA PSEUDOURIDINE SYNTHASE-LIKE 1"/>
    <property type="match status" value="1"/>
</dbReference>
<comment type="catalytic activity">
    <reaction evidence="4 7">
        <text>uridine(38/39/40) in tRNA = pseudouridine(38/39/40) in tRNA</text>
        <dbReference type="Rhea" id="RHEA:22376"/>
        <dbReference type="Rhea" id="RHEA-COMP:10085"/>
        <dbReference type="Rhea" id="RHEA-COMP:10087"/>
        <dbReference type="ChEBI" id="CHEBI:65314"/>
        <dbReference type="ChEBI" id="CHEBI:65315"/>
        <dbReference type="EC" id="5.4.99.12"/>
    </reaction>
</comment>
<accession>A0A9Y2AI23</accession>
<evidence type="ECO:0000256" key="3">
    <source>
        <dbReference type="ARBA" id="ARBA00023235"/>
    </source>
</evidence>
<keyword evidence="2 4" id="KW-0819">tRNA processing</keyword>
<dbReference type="CDD" id="cd02570">
    <property type="entry name" value="PseudoU_synth_EcTruA"/>
    <property type="match status" value="1"/>
</dbReference>
<feature type="domain" description="Pseudouridine synthase I TruA alpha/beta" evidence="8">
    <location>
        <begin position="154"/>
        <end position="255"/>
    </location>
</feature>
<evidence type="ECO:0000256" key="7">
    <source>
        <dbReference type="RuleBase" id="RU003792"/>
    </source>
</evidence>
<name>A0A9Y2AI23_9FIRM</name>
<dbReference type="GO" id="GO:0003723">
    <property type="term" value="F:RNA binding"/>
    <property type="evidence" value="ECO:0007669"/>
    <property type="project" value="InterPro"/>
</dbReference>
<dbReference type="Pfam" id="PF01416">
    <property type="entry name" value="PseudoU_synth_1"/>
    <property type="match status" value="2"/>
</dbReference>
<feature type="domain" description="Pseudouridine synthase I TruA alpha/beta" evidence="8">
    <location>
        <begin position="20"/>
        <end position="108"/>
    </location>
</feature>
<dbReference type="InterPro" id="IPR020097">
    <property type="entry name" value="PsdUridine_synth_TruA_a/b_dom"/>
</dbReference>
<reference evidence="9" key="1">
    <citation type="submission" date="2023-03" db="EMBL/GenBank/DDBJ databases">
        <title>Selenobaculum gbiensis gen. nov. sp. nov., a new bacterium isolated from the gut microbiota of IBD patient.</title>
        <authorList>
            <person name="Yeo S."/>
            <person name="Park H."/>
            <person name="Huh C.S."/>
        </authorList>
    </citation>
    <scope>NUCLEOTIDE SEQUENCE</scope>
    <source>
        <strain evidence="9">ICN-92133</strain>
    </source>
</reference>
<organism evidence="9 10">
    <name type="scientific">Selenobaculum gibii</name>
    <dbReference type="NCBI Taxonomy" id="3054208"/>
    <lineage>
        <taxon>Bacteria</taxon>
        <taxon>Bacillati</taxon>
        <taxon>Bacillota</taxon>
        <taxon>Negativicutes</taxon>
        <taxon>Selenomonadales</taxon>
        <taxon>Selenomonadaceae</taxon>
        <taxon>Selenobaculum</taxon>
    </lineage>
</organism>
<evidence type="ECO:0000256" key="1">
    <source>
        <dbReference type="ARBA" id="ARBA00009375"/>
    </source>
</evidence>
<evidence type="ECO:0000256" key="5">
    <source>
        <dbReference type="PIRSR" id="PIRSR001430-1"/>
    </source>
</evidence>
<dbReference type="HAMAP" id="MF_00171">
    <property type="entry name" value="TruA"/>
    <property type="match status" value="1"/>
</dbReference>
<evidence type="ECO:0000256" key="4">
    <source>
        <dbReference type="HAMAP-Rule" id="MF_00171"/>
    </source>
</evidence>
<protein>
    <recommendedName>
        <fullName evidence="4">tRNA pseudouridine synthase A</fullName>
        <ecNumber evidence="4">5.4.99.12</ecNumber>
    </recommendedName>
    <alternativeName>
        <fullName evidence="4">tRNA pseudouridine(38-40) synthase</fullName>
    </alternativeName>
    <alternativeName>
        <fullName evidence="4">tRNA pseudouridylate synthase I</fullName>
    </alternativeName>
    <alternativeName>
        <fullName evidence="4">tRNA-uridine isomerase I</fullName>
    </alternativeName>
</protein>
<feature type="binding site" evidence="4 6">
    <location>
        <position position="121"/>
    </location>
    <ligand>
        <name>substrate</name>
    </ligand>
</feature>
<dbReference type="EMBL" id="CP120678">
    <property type="protein sequence ID" value="WIW70063.1"/>
    <property type="molecule type" value="Genomic_DNA"/>
</dbReference>
<dbReference type="GO" id="GO:0160147">
    <property type="term" value="F:tRNA pseudouridine(38-40) synthase activity"/>
    <property type="evidence" value="ECO:0007669"/>
    <property type="project" value="UniProtKB-EC"/>
</dbReference>
<dbReference type="EC" id="5.4.99.12" evidence="4"/>
<dbReference type="InterPro" id="IPR020095">
    <property type="entry name" value="PsdUridine_synth_TruA_C"/>
</dbReference>
<gene>
    <name evidence="4 9" type="primary">truA</name>
    <name evidence="9" type="ORF">P3F81_09150</name>
</gene>
<dbReference type="KEGG" id="sgbi:P3F81_09150"/>
<dbReference type="PIRSF" id="PIRSF001430">
    <property type="entry name" value="tRNA_psdUrid_synth"/>
    <property type="match status" value="1"/>
</dbReference>
<feature type="active site" description="Nucleophile" evidence="4 5">
    <location>
        <position position="63"/>
    </location>
</feature>